<dbReference type="Proteomes" id="UP000239485">
    <property type="component" value="Unassembled WGS sequence"/>
</dbReference>
<dbReference type="EMBL" id="PTJD01000013">
    <property type="protein sequence ID" value="PPK92688.1"/>
    <property type="molecule type" value="Genomic_DNA"/>
</dbReference>
<dbReference type="OrthoDB" id="9793115at2"/>
<accession>A0A2S6IEP0</accession>
<sequence length="221" mass="23102">MRLILVRHAETPSNVADVLDTAGTGPGLTARGRLQAAALVGTLRSERVDALHASPQLRARLTAAPLAAALGLPVQLRPGLREIEAGAWEMRGDEAAVNSYIATVFAWADGDLGVRMPGGEDGHTVLQRYDDAVASAVAVAEVPVLVSHGAAIRCWVNARVRDGSAVVARTHRIPNTGVLVLEGSPVQGWTLRSWIDPARLGAPVPQVLPEAVPAAELPLVG</sequence>
<dbReference type="SMART" id="SM00855">
    <property type="entry name" value="PGAM"/>
    <property type="match status" value="1"/>
</dbReference>
<reference evidence="1 2" key="1">
    <citation type="submission" date="2018-02" db="EMBL/GenBank/DDBJ databases">
        <title>Genomic Encyclopedia of Archaeal and Bacterial Type Strains, Phase II (KMG-II): from individual species to whole genera.</title>
        <authorList>
            <person name="Goeker M."/>
        </authorList>
    </citation>
    <scope>NUCLEOTIDE SEQUENCE [LARGE SCALE GENOMIC DNA]</scope>
    <source>
        <strain evidence="1 2">DSM 22857</strain>
    </source>
</reference>
<dbReference type="PANTHER" id="PTHR48100:SF58">
    <property type="entry name" value="PE-PGRS FAMILY PROTEIN PE_PGRS11"/>
    <property type="match status" value="1"/>
</dbReference>
<dbReference type="GO" id="GO:0016791">
    <property type="term" value="F:phosphatase activity"/>
    <property type="evidence" value="ECO:0007669"/>
    <property type="project" value="TreeGrafter"/>
</dbReference>
<dbReference type="Gene3D" id="3.40.50.1240">
    <property type="entry name" value="Phosphoglycerate mutase-like"/>
    <property type="match status" value="1"/>
</dbReference>
<gene>
    <name evidence="1" type="ORF">CLV92_113117</name>
</gene>
<proteinExistence type="predicted"/>
<dbReference type="CDD" id="cd07067">
    <property type="entry name" value="HP_PGM_like"/>
    <property type="match status" value="1"/>
</dbReference>
<dbReference type="InterPro" id="IPR029033">
    <property type="entry name" value="His_PPase_superfam"/>
</dbReference>
<dbReference type="AlphaFoldDB" id="A0A2S6IEP0"/>
<comment type="caution">
    <text evidence="1">The sequence shown here is derived from an EMBL/GenBank/DDBJ whole genome shotgun (WGS) entry which is preliminary data.</text>
</comment>
<organism evidence="1 2">
    <name type="scientific">Kineococcus xinjiangensis</name>
    <dbReference type="NCBI Taxonomy" id="512762"/>
    <lineage>
        <taxon>Bacteria</taxon>
        <taxon>Bacillati</taxon>
        <taxon>Actinomycetota</taxon>
        <taxon>Actinomycetes</taxon>
        <taxon>Kineosporiales</taxon>
        <taxon>Kineosporiaceae</taxon>
        <taxon>Kineococcus</taxon>
    </lineage>
</organism>
<dbReference type="GO" id="GO:0005737">
    <property type="term" value="C:cytoplasm"/>
    <property type="evidence" value="ECO:0007669"/>
    <property type="project" value="TreeGrafter"/>
</dbReference>
<protein>
    <submittedName>
        <fullName evidence="1">Putative phosphoglycerate mutase</fullName>
    </submittedName>
</protein>
<name>A0A2S6IEP0_9ACTN</name>
<dbReference type="InterPro" id="IPR050275">
    <property type="entry name" value="PGM_Phosphatase"/>
</dbReference>
<dbReference type="SUPFAM" id="SSF53254">
    <property type="entry name" value="Phosphoglycerate mutase-like"/>
    <property type="match status" value="1"/>
</dbReference>
<dbReference type="Pfam" id="PF00300">
    <property type="entry name" value="His_Phos_1"/>
    <property type="match status" value="1"/>
</dbReference>
<dbReference type="RefSeq" id="WP_104434567.1">
    <property type="nucleotide sequence ID" value="NZ_PTJD01000013.1"/>
</dbReference>
<dbReference type="InterPro" id="IPR013078">
    <property type="entry name" value="His_Pase_superF_clade-1"/>
</dbReference>
<evidence type="ECO:0000313" key="1">
    <source>
        <dbReference type="EMBL" id="PPK92688.1"/>
    </source>
</evidence>
<evidence type="ECO:0000313" key="2">
    <source>
        <dbReference type="Proteomes" id="UP000239485"/>
    </source>
</evidence>
<dbReference type="PANTHER" id="PTHR48100">
    <property type="entry name" value="BROAD-SPECIFICITY PHOSPHATASE YOR283W-RELATED"/>
    <property type="match status" value="1"/>
</dbReference>
<keyword evidence="2" id="KW-1185">Reference proteome</keyword>